<comment type="activity regulation">
    <text evidence="8">Na(+) is not transported, but it plays an essential structural role and its presence is essential for fluoride channel function.</text>
</comment>
<dbReference type="EMBL" id="LMVM01000012">
    <property type="protein sequence ID" value="PAV05239.1"/>
    <property type="molecule type" value="Genomic_DNA"/>
</dbReference>
<evidence type="ECO:0000256" key="5">
    <source>
        <dbReference type="ARBA" id="ARBA00023136"/>
    </source>
</evidence>
<keyword evidence="5 8" id="KW-0472">Membrane</keyword>
<dbReference type="PANTHER" id="PTHR28259">
    <property type="entry name" value="FLUORIDE EXPORT PROTEIN 1-RELATED"/>
    <property type="match status" value="1"/>
</dbReference>
<evidence type="ECO:0000256" key="7">
    <source>
        <dbReference type="ARBA" id="ARBA00035585"/>
    </source>
</evidence>
<feature type="transmembrane region" description="Helical" evidence="8">
    <location>
        <begin position="6"/>
        <end position="24"/>
    </location>
</feature>
<proteinExistence type="inferred from homology"/>
<keyword evidence="8" id="KW-0407">Ion channel</keyword>
<evidence type="ECO:0000313" key="9">
    <source>
        <dbReference type="EMBL" id="PAV05239.1"/>
    </source>
</evidence>
<feature type="transmembrane region" description="Helical" evidence="8">
    <location>
        <begin position="95"/>
        <end position="116"/>
    </location>
</feature>
<evidence type="ECO:0000313" key="10">
    <source>
        <dbReference type="Proteomes" id="UP000217784"/>
    </source>
</evidence>
<evidence type="ECO:0000256" key="3">
    <source>
        <dbReference type="ARBA" id="ARBA00022692"/>
    </source>
</evidence>
<dbReference type="GO" id="GO:0140114">
    <property type="term" value="P:cellular detoxification of fluoride"/>
    <property type="evidence" value="ECO:0007669"/>
    <property type="project" value="UniProtKB-UniRule"/>
</dbReference>
<dbReference type="GO" id="GO:0005886">
    <property type="term" value="C:plasma membrane"/>
    <property type="evidence" value="ECO:0007669"/>
    <property type="project" value="UniProtKB-SubCell"/>
</dbReference>
<feature type="transmembrane region" description="Helical" evidence="8">
    <location>
        <begin position="64"/>
        <end position="83"/>
    </location>
</feature>
<dbReference type="GO" id="GO:0062054">
    <property type="term" value="F:fluoride channel activity"/>
    <property type="evidence" value="ECO:0007669"/>
    <property type="project" value="UniProtKB-UniRule"/>
</dbReference>
<dbReference type="Proteomes" id="UP000217784">
    <property type="component" value="Unassembled WGS sequence"/>
</dbReference>
<accession>A0A2A2H744</accession>
<dbReference type="InterPro" id="IPR003691">
    <property type="entry name" value="FluC"/>
</dbReference>
<evidence type="ECO:0000256" key="8">
    <source>
        <dbReference type="HAMAP-Rule" id="MF_00454"/>
    </source>
</evidence>
<keyword evidence="8" id="KW-0813">Transport</keyword>
<name>A0A2A2H744_METBR</name>
<evidence type="ECO:0000256" key="2">
    <source>
        <dbReference type="ARBA" id="ARBA00022475"/>
    </source>
</evidence>
<evidence type="ECO:0000256" key="4">
    <source>
        <dbReference type="ARBA" id="ARBA00022989"/>
    </source>
</evidence>
<dbReference type="NCBIfam" id="TIGR00494">
    <property type="entry name" value="crcB"/>
    <property type="match status" value="1"/>
</dbReference>
<comment type="subcellular location">
    <subcellularLocation>
        <location evidence="1 8">Cell membrane</location>
        <topology evidence="1 8">Multi-pass membrane protein</topology>
    </subcellularLocation>
</comment>
<gene>
    <name evidence="8" type="primary">fluC</name>
    <name evidence="8" type="synonym">crcB</name>
    <name evidence="9" type="ORF">ASJ80_12305</name>
</gene>
<protein>
    <recommendedName>
        <fullName evidence="8">Fluoride-specific ion channel FluC</fullName>
    </recommendedName>
</protein>
<keyword evidence="4 8" id="KW-1133">Transmembrane helix</keyword>
<evidence type="ECO:0000256" key="1">
    <source>
        <dbReference type="ARBA" id="ARBA00004651"/>
    </source>
</evidence>
<keyword evidence="8" id="KW-0406">Ion transport</keyword>
<dbReference type="PANTHER" id="PTHR28259:SF1">
    <property type="entry name" value="FLUORIDE EXPORT PROTEIN 1-RELATED"/>
    <property type="match status" value="1"/>
</dbReference>
<feature type="binding site" evidence="8">
    <location>
        <position position="77"/>
    </location>
    <ligand>
        <name>Na(+)</name>
        <dbReference type="ChEBI" id="CHEBI:29101"/>
        <note>structural</note>
    </ligand>
</feature>
<keyword evidence="10" id="KW-1185">Reference proteome</keyword>
<dbReference type="HAMAP" id="MF_00454">
    <property type="entry name" value="FluC"/>
    <property type="match status" value="1"/>
</dbReference>
<dbReference type="GO" id="GO:0046872">
    <property type="term" value="F:metal ion binding"/>
    <property type="evidence" value="ECO:0007669"/>
    <property type="project" value="UniProtKB-KW"/>
</dbReference>
<dbReference type="Pfam" id="PF02537">
    <property type="entry name" value="CRCB"/>
    <property type="match status" value="1"/>
</dbReference>
<comment type="function">
    <text evidence="8">Fluoride-specific ion channel. Important for reducing fluoride concentration in the cell, thus reducing its toxicity.</text>
</comment>
<reference evidence="9 10" key="1">
    <citation type="journal article" date="2017" name="BMC Genomics">
        <title>Genomic analysis of methanogenic archaea reveals a shift towards energy conservation.</title>
        <authorList>
            <person name="Gilmore S.P."/>
            <person name="Henske J.K."/>
            <person name="Sexton J.A."/>
            <person name="Solomon K.V."/>
            <person name="Seppala S."/>
            <person name="Yoo J.I."/>
            <person name="Huyett L.M."/>
            <person name="Pressman A."/>
            <person name="Cogan J.Z."/>
            <person name="Kivenson V."/>
            <person name="Peng X."/>
            <person name="Tan Y."/>
            <person name="Valentine D.L."/>
            <person name="O'Malley M.A."/>
        </authorList>
    </citation>
    <scope>NUCLEOTIDE SEQUENCE [LARGE SCALE GENOMIC DNA]</scope>
    <source>
        <strain evidence="9 10">M.o.H.</strain>
    </source>
</reference>
<keyword evidence="3 8" id="KW-0812">Transmembrane</keyword>
<sequence>MNLWLWIGLGGFIGALLRFLLSGIMQSKANVFPLGTLGVNFIGSFFMGFIMYSSEFGGLFSEEARVFLTMGLLGSFTTMSAFSYETFKLLEQNELLLVSINVIGTVLLTIFSIYLGKIAAVSLWKV</sequence>
<comment type="catalytic activity">
    <reaction evidence="7">
        <text>fluoride(in) = fluoride(out)</text>
        <dbReference type="Rhea" id="RHEA:76159"/>
        <dbReference type="ChEBI" id="CHEBI:17051"/>
    </reaction>
    <physiologicalReaction direction="left-to-right" evidence="7">
        <dbReference type="Rhea" id="RHEA:76160"/>
    </physiologicalReaction>
</comment>
<feature type="transmembrane region" description="Helical" evidence="8">
    <location>
        <begin position="31"/>
        <end position="52"/>
    </location>
</feature>
<keyword evidence="8" id="KW-0915">Sodium</keyword>
<comment type="caution">
    <text evidence="9">The sequence shown here is derived from an EMBL/GenBank/DDBJ whole genome shotgun (WGS) entry which is preliminary data.</text>
</comment>
<feature type="binding site" evidence="8">
    <location>
        <position position="74"/>
    </location>
    <ligand>
        <name>Na(+)</name>
        <dbReference type="ChEBI" id="CHEBI:29101"/>
        <note>structural</note>
    </ligand>
</feature>
<comment type="similarity">
    <text evidence="6 8">Belongs to the fluoride channel Fluc/FEX (TC 1.A.43) family.</text>
</comment>
<dbReference type="AlphaFoldDB" id="A0A2A2H744"/>
<evidence type="ECO:0000256" key="6">
    <source>
        <dbReference type="ARBA" id="ARBA00035120"/>
    </source>
</evidence>
<keyword evidence="8" id="KW-0479">Metal-binding</keyword>
<keyword evidence="2 8" id="KW-1003">Cell membrane</keyword>
<organism evidence="9 10">
    <name type="scientific">Methanobacterium bryantii</name>
    <dbReference type="NCBI Taxonomy" id="2161"/>
    <lineage>
        <taxon>Archaea</taxon>
        <taxon>Methanobacteriati</taxon>
        <taxon>Methanobacteriota</taxon>
        <taxon>Methanomada group</taxon>
        <taxon>Methanobacteria</taxon>
        <taxon>Methanobacteriales</taxon>
        <taxon>Methanobacteriaceae</taxon>
        <taxon>Methanobacterium</taxon>
    </lineage>
</organism>